<comment type="caution">
    <text evidence="2">The sequence shown here is derived from an EMBL/GenBank/DDBJ whole genome shotgun (WGS) entry which is preliminary data.</text>
</comment>
<dbReference type="RefSeq" id="WP_419151162.1">
    <property type="nucleotide sequence ID" value="NZ_JAUSTR010000001.1"/>
</dbReference>
<reference evidence="2 3" key="1">
    <citation type="submission" date="2023-07" db="EMBL/GenBank/DDBJ databases">
        <title>Genomic Encyclopedia of Type Strains, Phase IV (KMG-IV): sequencing the most valuable type-strain genomes for metagenomic binning, comparative biology and taxonomic classification.</title>
        <authorList>
            <person name="Goeker M."/>
        </authorList>
    </citation>
    <scope>NUCLEOTIDE SEQUENCE [LARGE SCALE GENOMIC DNA]</scope>
    <source>
        <strain evidence="2 3">DSM 19092</strain>
    </source>
</reference>
<dbReference type="NCBIfam" id="TIGR02896">
    <property type="entry name" value="spore_III_AF"/>
    <property type="match status" value="1"/>
</dbReference>
<dbReference type="Proteomes" id="UP001225646">
    <property type="component" value="Unassembled WGS sequence"/>
</dbReference>
<feature type="transmembrane region" description="Helical" evidence="1">
    <location>
        <begin position="6"/>
        <end position="25"/>
    </location>
</feature>
<feature type="transmembrane region" description="Helical" evidence="1">
    <location>
        <begin position="37"/>
        <end position="56"/>
    </location>
</feature>
<protein>
    <submittedName>
        <fullName evidence="2">Stage III sporulation protein AF</fullName>
    </submittedName>
</protein>
<dbReference type="Pfam" id="PF09581">
    <property type="entry name" value="Spore_III_AF"/>
    <property type="match status" value="1"/>
</dbReference>
<proteinExistence type="predicted"/>
<evidence type="ECO:0000313" key="3">
    <source>
        <dbReference type="Proteomes" id="UP001225646"/>
    </source>
</evidence>
<dbReference type="InterPro" id="IPR014245">
    <property type="entry name" value="Spore_III_AF"/>
</dbReference>
<evidence type="ECO:0000313" key="2">
    <source>
        <dbReference type="EMBL" id="MDQ0161390.1"/>
    </source>
</evidence>
<dbReference type="EMBL" id="JAUSTR010000001">
    <property type="protein sequence ID" value="MDQ0161390.1"/>
    <property type="molecule type" value="Genomic_DNA"/>
</dbReference>
<evidence type="ECO:0000256" key="1">
    <source>
        <dbReference type="SAM" id="Phobius"/>
    </source>
</evidence>
<gene>
    <name evidence="2" type="ORF">J2S06_000460</name>
</gene>
<accession>A0ABT9VKK6</accession>
<keyword evidence="1" id="KW-0472">Membrane</keyword>
<keyword evidence="1" id="KW-1133">Transmembrane helix</keyword>
<name>A0ABT9VKK6_9BACI</name>
<keyword evidence="3" id="KW-1185">Reference proteome</keyword>
<keyword evidence="1" id="KW-0812">Transmembrane</keyword>
<sequence length="207" mass="23922">MSFLTDWITNIILFILLALIVDMLLPNSSMQKYAKLVISLLLVVVIITPIFKIFSIDTHELFAEMNNPLFVHDEQIKNEMELKKNDIQAKERAYILEQMAVQMKLFAEEELMERYGIKIENILLSTNPNQQQIYSEKDIDEVIVTLAESNSDTAIETIQPIEIKPFATERDENQHMALESEIIEQLALTWGIPTHKITVRMEGGEDR</sequence>
<organism evidence="2 3">
    <name type="scientific">Aeribacillus alveayuensis</name>
    <dbReference type="NCBI Taxonomy" id="279215"/>
    <lineage>
        <taxon>Bacteria</taxon>
        <taxon>Bacillati</taxon>
        <taxon>Bacillota</taxon>
        <taxon>Bacilli</taxon>
        <taxon>Bacillales</taxon>
        <taxon>Bacillaceae</taxon>
        <taxon>Aeribacillus</taxon>
    </lineage>
</organism>